<dbReference type="AlphaFoldDB" id="A0A7W7FW39"/>
<keyword evidence="1" id="KW-0732">Signal</keyword>
<protein>
    <submittedName>
        <fullName evidence="2">Uncharacterized protein</fullName>
    </submittedName>
</protein>
<dbReference type="EMBL" id="JACHMH010000001">
    <property type="protein sequence ID" value="MBB4679670.1"/>
    <property type="molecule type" value="Genomic_DNA"/>
</dbReference>
<evidence type="ECO:0000256" key="1">
    <source>
        <dbReference type="SAM" id="SignalP"/>
    </source>
</evidence>
<feature type="chain" id="PRO_5031369020" evidence="1">
    <location>
        <begin position="30"/>
        <end position="330"/>
    </location>
</feature>
<proteinExistence type="predicted"/>
<dbReference type="Proteomes" id="UP000533598">
    <property type="component" value="Unassembled WGS sequence"/>
</dbReference>
<name>A0A7W7FW39_9PSEU</name>
<reference evidence="2 3" key="1">
    <citation type="submission" date="2020-08" db="EMBL/GenBank/DDBJ databases">
        <title>Sequencing the genomes of 1000 actinobacteria strains.</title>
        <authorList>
            <person name="Klenk H.-P."/>
        </authorList>
    </citation>
    <scope>NUCLEOTIDE SEQUENCE [LARGE SCALE GENOMIC DNA]</scope>
    <source>
        <strain evidence="2 3">DSM 44230</strain>
    </source>
</reference>
<organism evidence="2 3">
    <name type="scientific">Crossiella cryophila</name>
    <dbReference type="NCBI Taxonomy" id="43355"/>
    <lineage>
        <taxon>Bacteria</taxon>
        <taxon>Bacillati</taxon>
        <taxon>Actinomycetota</taxon>
        <taxon>Actinomycetes</taxon>
        <taxon>Pseudonocardiales</taxon>
        <taxon>Pseudonocardiaceae</taxon>
        <taxon>Crossiella</taxon>
    </lineage>
</organism>
<dbReference type="RefSeq" id="WP_185005391.1">
    <property type="nucleotide sequence ID" value="NZ_BAAAUI010000001.1"/>
</dbReference>
<evidence type="ECO:0000313" key="2">
    <source>
        <dbReference type="EMBL" id="MBB4679670.1"/>
    </source>
</evidence>
<evidence type="ECO:0000313" key="3">
    <source>
        <dbReference type="Proteomes" id="UP000533598"/>
    </source>
</evidence>
<gene>
    <name evidence="2" type="ORF">HNR67_005788</name>
</gene>
<comment type="caution">
    <text evidence="2">The sequence shown here is derived from an EMBL/GenBank/DDBJ whole genome shotgun (WGS) entry which is preliminary data.</text>
</comment>
<keyword evidence="3" id="KW-1185">Reference proteome</keyword>
<accession>A0A7W7FW39</accession>
<sequence>MSLRSRGLAMLGCVVAMAALLAASGVSQAVEGRQVPAGDVDLYLMRGGAEFVPGGSTDRAMTVINHGRDMVGNAELYYTTPILVNIDSDKKLPTGCVMYYQNKDYRVPEVVKCTIAPLKRNARVEVTLPLKVYKGAPAVPTYGVAIVRSAQAHSDPERNITDNIAVPGGVISLPVPAPDYDRQVQAGPRLALLASTAIVSDKPSEAMYRVYNIGDQVAYKVRLQLVTALYVNTSTAGSLPTGCSMTLKDPDPAVPEIVDCEIGNLEPGKSKEFRIPVKAVPNGPKGQRQGVALVTRSAAPRDGLDEPLSVDLQSTSSTLGGNGILRLGGN</sequence>
<feature type="signal peptide" evidence="1">
    <location>
        <begin position="1"/>
        <end position="29"/>
    </location>
</feature>